<keyword evidence="2" id="KW-1185">Reference proteome</keyword>
<name>A0ABR7TGA9_9BACT</name>
<evidence type="ECO:0000313" key="2">
    <source>
        <dbReference type="Proteomes" id="UP000659124"/>
    </source>
</evidence>
<comment type="caution">
    <text evidence="1">The sequence shown here is derived from an EMBL/GenBank/DDBJ whole genome shotgun (WGS) entry which is preliminary data.</text>
</comment>
<reference evidence="1 2" key="1">
    <citation type="submission" date="2020-09" db="EMBL/GenBank/DDBJ databases">
        <title>Genome sequences of type strains of Chitinophaga qingshengii and Chitinophaga varians.</title>
        <authorList>
            <person name="Kittiwongwattana C."/>
        </authorList>
    </citation>
    <scope>NUCLEOTIDE SEQUENCE [LARGE SCALE GENOMIC DNA]</scope>
    <source>
        <strain evidence="1 2">JCM 30026</strain>
    </source>
</reference>
<gene>
    <name evidence="1" type="ORF">ICL07_01180</name>
</gene>
<dbReference type="EMBL" id="JACVFC010000001">
    <property type="protein sequence ID" value="MBC9928965.1"/>
    <property type="molecule type" value="Genomic_DNA"/>
</dbReference>
<dbReference type="Proteomes" id="UP000659124">
    <property type="component" value="Unassembled WGS sequence"/>
</dbReference>
<accession>A0ABR7TGA9</accession>
<organism evidence="1 2">
    <name type="scientific">Chitinophaga qingshengii</name>
    <dbReference type="NCBI Taxonomy" id="1569794"/>
    <lineage>
        <taxon>Bacteria</taxon>
        <taxon>Pseudomonadati</taxon>
        <taxon>Bacteroidota</taxon>
        <taxon>Chitinophagia</taxon>
        <taxon>Chitinophagales</taxon>
        <taxon>Chitinophagaceae</taxon>
        <taxon>Chitinophaga</taxon>
    </lineage>
</organism>
<proteinExistence type="predicted"/>
<protein>
    <submittedName>
        <fullName evidence="1">Uncharacterized protein</fullName>
    </submittedName>
</protein>
<evidence type="ECO:0000313" key="1">
    <source>
        <dbReference type="EMBL" id="MBC9928965.1"/>
    </source>
</evidence>
<sequence>MPDTSFYEPFAAKKTCPVCLSRKNVIPVLYGFPSPKMFRDADAGKIALGGCVIGDYHPTRYCKKDHLEF</sequence>